<evidence type="ECO:0000313" key="13">
    <source>
        <dbReference type="Proteomes" id="UP001408789"/>
    </source>
</evidence>
<feature type="domain" description="Protein kinase" evidence="11">
    <location>
        <begin position="161"/>
        <end position="432"/>
    </location>
</feature>
<dbReference type="AlphaFoldDB" id="A0AAP0GZ99"/>
<evidence type="ECO:0000256" key="7">
    <source>
        <dbReference type="PROSITE-ProRule" id="PRU10141"/>
    </source>
</evidence>
<accession>A0AAP0GZ99</accession>
<keyword evidence="9" id="KW-0472">Membrane</keyword>
<dbReference type="PANTHER" id="PTHR47989">
    <property type="entry name" value="OS01G0750732 PROTEIN"/>
    <property type="match status" value="1"/>
</dbReference>
<keyword evidence="13" id="KW-1185">Reference proteome</keyword>
<gene>
    <name evidence="12" type="ORF">SSX86_015459</name>
</gene>
<dbReference type="SUPFAM" id="SSF51197">
    <property type="entry name" value="Clavaminate synthase-like"/>
    <property type="match status" value="1"/>
</dbReference>
<evidence type="ECO:0000256" key="8">
    <source>
        <dbReference type="SAM" id="MobiDB-lite"/>
    </source>
</evidence>
<keyword evidence="5" id="KW-0418">Kinase</keyword>
<dbReference type="PROSITE" id="PS00107">
    <property type="entry name" value="PROTEIN_KINASE_ATP"/>
    <property type="match status" value="1"/>
</dbReference>
<dbReference type="InterPro" id="IPR008271">
    <property type="entry name" value="Ser/Thr_kinase_AS"/>
</dbReference>
<dbReference type="PROSITE" id="PS00108">
    <property type="entry name" value="PROTEIN_KINASE_ST"/>
    <property type="match status" value="1"/>
</dbReference>
<evidence type="ECO:0000256" key="2">
    <source>
        <dbReference type="ARBA" id="ARBA00022527"/>
    </source>
</evidence>
<protein>
    <recommendedName>
        <fullName evidence="11">Protein kinase domain-containing protein</fullName>
    </recommendedName>
</protein>
<sequence length="818" mass="91012">MVMNLPYLIPILGLFYFALPIPVHALITPPPLSSMDDPLLPTQKKPPFSQIPTENEAVSPGSSSETRVVHHEDLNRKILVALIVASTLLAAILIFLSCLWIYRLRNSKASNLEKVQQSQDAPKGLSLGPILDKFNPLRMTGKKGSVTVIEYEWLVSATNNFHEDNVIGHGAFGSVYRACFNDHFLAAVKRIHVSGPDAHRGFENEINCLSRIQHQNIVNLLGYCIHGETRFLVYEMMHNGSLDSQLHGPSHGTNLSWQQRLKVAVDIARGLEYLHERCTPPVIHRDLKSSNILLGSNFNAKLSDFGLAITGGIHGKNNIKLSGSLGYVAPEYLLDGKLTDKSDVYAFGVVLLELLIGRKPVEKMSPSQCQSIVTWAMPQLTDRSKLPNIVDPAIRDTMDLKHLYQVAAVAVLCVQPEPSYRPLITDVLHSLIPLVPIELGGSLRDRDESSDSLRRGLHVVSISVGAATEFWYDHTREEDKLSRVLLESCDVFIFHGVKKILTWVQEDPKEIEDGPKGPNKLFGITHENRFSFSLGTLKHYLTTPINAIGIRGIDCFDDDPFDIIRPTLIPVVDGSWINEKISCQILGSGMILLKNYVSILGQNVILNTCQKWGVGPGGLYEPTNQYGHKLRLRMTTFGRNWDPVTRYTKPLRRDGSEPPAVPDELVYLAETAIKDAQAHLDVPDELPSMCPDICLVNFYQIAGRLGIHKDCDESSDSLRRGLPVVSIFVGVASEFWYGHSREEDKLSEVLMESGDVLIFGGKSRLIFHGVKKILTWCCVLATALIGFREGEELVWEPSVSCYGADEGLTELREALTKQ</sequence>
<feature type="binding site" evidence="7">
    <location>
        <position position="189"/>
    </location>
    <ligand>
        <name>ATP</name>
        <dbReference type="ChEBI" id="CHEBI:30616"/>
    </ligand>
</feature>
<dbReference type="GO" id="GO:0005524">
    <property type="term" value="F:ATP binding"/>
    <property type="evidence" value="ECO:0007669"/>
    <property type="project" value="UniProtKB-UniRule"/>
</dbReference>
<dbReference type="Gene3D" id="1.10.510.10">
    <property type="entry name" value="Transferase(Phosphotransferase) domain 1"/>
    <property type="match status" value="1"/>
</dbReference>
<name>A0AAP0GZ99_9ASTR</name>
<dbReference type="SMART" id="SM00220">
    <property type="entry name" value="S_TKc"/>
    <property type="match status" value="1"/>
</dbReference>
<dbReference type="InterPro" id="IPR011009">
    <property type="entry name" value="Kinase-like_dom_sf"/>
</dbReference>
<dbReference type="InterPro" id="IPR037151">
    <property type="entry name" value="AlkB-like_sf"/>
</dbReference>
<dbReference type="SUPFAM" id="SSF56112">
    <property type="entry name" value="Protein kinase-like (PK-like)"/>
    <property type="match status" value="1"/>
</dbReference>
<dbReference type="InterPro" id="IPR017441">
    <property type="entry name" value="Protein_kinase_ATP_BS"/>
</dbReference>
<dbReference type="GO" id="GO:0004674">
    <property type="term" value="F:protein serine/threonine kinase activity"/>
    <property type="evidence" value="ECO:0007669"/>
    <property type="project" value="UniProtKB-KW"/>
</dbReference>
<dbReference type="EMBL" id="JBCNJP010000016">
    <property type="protein sequence ID" value="KAK9066057.1"/>
    <property type="molecule type" value="Genomic_DNA"/>
</dbReference>
<dbReference type="Gene3D" id="2.60.120.590">
    <property type="entry name" value="Alpha-ketoglutarate-dependent dioxygenase AlkB-like"/>
    <property type="match status" value="2"/>
</dbReference>
<keyword evidence="10" id="KW-0732">Signal</keyword>
<dbReference type="CDD" id="cd14066">
    <property type="entry name" value="STKc_IRAK"/>
    <property type="match status" value="1"/>
</dbReference>
<dbReference type="Pfam" id="PF07714">
    <property type="entry name" value="PK_Tyr_Ser-Thr"/>
    <property type="match status" value="1"/>
</dbReference>
<evidence type="ECO:0000259" key="11">
    <source>
        <dbReference type="PROSITE" id="PS50011"/>
    </source>
</evidence>
<dbReference type="Gene3D" id="3.30.200.20">
    <property type="entry name" value="Phosphorylase Kinase, domain 1"/>
    <property type="match status" value="1"/>
</dbReference>
<evidence type="ECO:0000256" key="3">
    <source>
        <dbReference type="ARBA" id="ARBA00022679"/>
    </source>
</evidence>
<evidence type="ECO:0000256" key="9">
    <source>
        <dbReference type="SAM" id="Phobius"/>
    </source>
</evidence>
<evidence type="ECO:0000256" key="5">
    <source>
        <dbReference type="ARBA" id="ARBA00022777"/>
    </source>
</evidence>
<comment type="similarity">
    <text evidence="1">Belongs to the alkB family.</text>
</comment>
<dbReference type="Proteomes" id="UP001408789">
    <property type="component" value="Unassembled WGS sequence"/>
</dbReference>
<keyword evidence="4 7" id="KW-0547">Nucleotide-binding</keyword>
<dbReference type="InterPro" id="IPR027450">
    <property type="entry name" value="AlkB-like"/>
</dbReference>
<dbReference type="InterPro" id="IPR001245">
    <property type="entry name" value="Ser-Thr/Tyr_kinase_cat_dom"/>
</dbReference>
<keyword evidence="2" id="KW-0723">Serine/threonine-protein kinase</keyword>
<evidence type="ECO:0000313" key="12">
    <source>
        <dbReference type="EMBL" id="KAK9066057.1"/>
    </source>
</evidence>
<comment type="caution">
    <text evidence="12">The sequence shown here is derived from an EMBL/GenBank/DDBJ whole genome shotgun (WGS) entry which is preliminary data.</text>
</comment>
<evidence type="ECO:0000256" key="4">
    <source>
        <dbReference type="ARBA" id="ARBA00022741"/>
    </source>
</evidence>
<dbReference type="FunFam" id="1.10.510.10:FF:000223">
    <property type="entry name" value="probable receptor-like protein kinase At1g80640"/>
    <property type="match status" value="1"/>
</dbReference>
<dbReference type="InterPro" id="IPR000719">
    <property type="entry name" value="Prot_kinase_dom"/>
</dbReference>
<keyword evidence="6 7" id="KW-0067">ATP-binding</keyword>
<evidence type="ECO:0000256" key="6">
    <source>
        <dbReference type="ARBA" id="ARBA00022840"/>
    </source>
</evidence>
<dbReference type="PROSITE" id="PS50011">
    <property type="entry name" value="PROTEIN_KINASE_DOM"/>
    <property type="match status" value="1"/>
</dbReference>
<feature type="region of interest" description="Disordered" evidence="8">
    <location>
        <begin position="43"/>
        <end position="66"/>
    </location>
</feature>
<keyword evidence="3" id="KW-0808">Transferase</keyword>
<feature type="chain" id="PRO_5042829372" description="Protein kinase domain-containing protein" evidence="10">
    <location>
        <begin position="26"/>
        <end position="818"/>
    </location>
</feature>
<proteinExistence type="inferred from homology"/>
<evidence type="ECO:0000256" key="10">
    <source>
        <dbReference type="SAM" id="SignalP"/>
    </source>
</evidence>
<feature type="signal peptide" evidence="10">
    <location>
        <begin position="1"/>
        <end position="25"/>
    </location>
</feature>
<dbReference type="Pfam" id="PF13532">
    <property type="entry name" value="2OG-FeII_Oxy_2"/>
    <property type="match status" value="1"/>
</dbReference>
<reference evidence="12 13" key="1">
    <citation type="submission" date="2024-04" db="EMBL/GenBank/DDBJ databases">
        <title>The reference genome of an endangered Asteraceae, Deinandra increscens subsp. villosa, native to the Central Coast of California.</title>
        <authorList>
            <person name="Guilliams M."/>
            <person name="Hasenstab-Lehman K."/>
            <person name="Meyer R."/>
            <person name="Mcevoy S."/>
        </authorList>
    </citation>
    <scope>NUCLEOTIDE SEQUENCE [LARGE SCALE GENOMIC DNA]</scope>
    <source>
        <tissue evidence="12">Leaf</tissue>
    </source>
</reference>
<dbReference type="PANTHER" id="PTHR47989:SF27">
    <property type="entry name" value="PROTEIN KINASE DOMAIN-CONTAINING PROTEIN"/>
    <property type="match status" value="1"/>
</dbReference>
<keyword evidence="9" id="KW-1133">Transmembrane helix</keyword>
<evidence type="ECO:0000256" key="1">
    <source>
        <dbReference type="ARBA" id="ARBA00007879"/>
    </source>
</evidence>
<keyword evidence="9" id="KW-0812">Transmembrane</keyword>
<organism evidence="12 13">
    <name type="scientific">Deinandra increscens subsp. villosa</name>
    <dbReference type="NCBI Taxonomy" id="3103831"/>
    <lineage>
        <taxon>Eukaryota</taxon>
        <taxon>Viridiplantae</taxon>
        <taxon>Streptophyta</taxon>
        <taxon>Embryophyta</taxon>
        <taxon>Tracheophyta</taxon>
        <taxon>Spermatophyta</taxon>
        <taxon>Magnoliopsida</taxon>
        <taxon>eudicotyledons</taxon>
        <taxon>Gunneridae</taxon>
        <taxon>Pentapetalae</taxon>
        <taxon>asterids</taxon>
        <taxon>campanulids</taxon>
        <taxon>Asterales</taxon>
        <taxon>Asteraceae</taxon>
        <taxon>Asteroideae</taxon>
        <taxon>Heliantheae alliance</taxon>
        <taxon>Madieae</taxon>
        <taxon>Madiinae</taxon>
        <taxon>Deinandra</taxon>
    </lineage>
</organism>
<feature type="transmembrane region" description="Helical" evidence="9">
    <location>
        <begin position="78"/>
        <end position="102"/>
    </location>
</feature>